<keyword evidence="1" id="KW-1133">Transmembrane helix</keyword>
<evidence type="ECO:0000313" key="3">
    <source>
        <dbReference type="Proteomes" id="UP000324222"/>
    </source>
</evidence>
<comment type="caution">
    <text evidence="2">The sequence shown here is derived from an EMBL/GenBank/DDBJ whole genome shotgun (WGS) entry which is preliminary data.</text>
</comment>
<evidence type="ECO:0000313" key="2">
    <source>
        <dbReference type="EMBL" id="MPC87515.1"/>
    </source>
</evidence>
<keyword evidence="3" id="KW-1185">Reference proteome</keyword>
<gene>
    <name evidence="2" type="ORF">E2C01_082378</name>
</gene>
<dbReference type="AlphaFoldDB" id="A0A5B7IYB6"/>
<reference evidence="2 3" key="1">
    <citation type="submission" date="2019-05" db="EMBL/GenBank/DDBJ databases">
        <title>Another draft genome of Portunus trituberculatus and its Hox gene families provides insights of decapod evolution.</title>
        <authorList>
            <person name="Jeong J.-H."/>
            <person name="Song I."/>
            <person name="Kim S."/>
            <person name="Choi T."/>
            <person name="Kim D."/>
            <person name="Ryu S."/>
            <person name="Kim W."/>
        </authorList>
    </citation>
    <scope>NUCLEOTIDE SEQUENCE [LARGE SCALE GENOMIC DNA]</scope>
    <source>
        <tissue evidence="2">Muscle</tissue>
    </source>
</reference>
<feature type="transmembrane region" description="Helical" evidence="1">
    <location>
        <begin position="45"/>
        <end position="76"/>
    </location>
</feature>
<protein>
    <submittedName>
        <fullName evidence="2">Uncharacterized protein</fullName>
    </submittedName>
</protein>
<accession>A0A5B7IYB6</accession>
<name>A0A5B7IYB6_PORTR</name>
<evidence type="ECO:0000256" key="1">
    <source>
        <dbReference type="SAM" id="Phobius"/>
    </source>
</evidence>
<keyword evidence="1" id="KW-0472">Membrane</keyword>
<keyword evidence="1" id="KW-0812">Transmembrane</keyword>
<sequence length="77" mass="8087">MLECRGAEVLRCWSVEVCWSFEMLGCGVARVLGHSGAALRVWGELVYIVVLPVACTMVLGLKGGVAAGCAVLHGLLV</sequence>
<dbReference type="EMBL" id="VSRR010074753">
    <property type="protein sequence ID" value="MPC87515.1"/>
    <property type="molecule type" value="Genomic_DNA"/>
</dbReference>
<dbReference type="Proteomes" id="UP000324222">
    <property type="component" value="Unassembled WGS sequence"/>
</dbReference>
<organism evidence="2 3">
    <name type="scientific">Portunus trituberculatus</name>
    <name type="common">Swimming crab</name>
    <name type="synonym">Neptunus trituberculatus</name>
    <dbReference type="NCBI Taxonomy" id="210409"/>
    <lineage>
        <taxon>Eukaryota</taxon>
        <taxon>Metazoa</taxon>
        <taxon>Ecdysozoa</taxon>
        <taxon>Arthropoda</taxon>
        <taxon>Crustacea</taxon>
        <taxon>Multicrustacea</taxon>
        <taxon>Malacostraca</taxon>
        <taxon>Eumalacostraca</taxon>
        <taxon>Eucarida</taxon>
        <taxon>Decapoda</taxon>
        <taxon>Pleocyemata</taxon>
        <taxon>Brachyura</taxon>
        <taxon>Eubrachyura</taxon>
        <taxon>Portunoidea</taxon>
        <taxon>Portunidae</taxon>
        <taxon>Portuninae</taxon>
        <taxon>Portunus</taxon>
    </lineage>
</organism>
<proteinExistence type="predicted"/>